<accession>X1HAN0</accession>
<dbReference type="EMBL" id="BARU01034756">
    <property type="protein sequence ID" value="GAH67251.1"/>
    <property type="molecule type" value="Genomic_DNA"/>
</dbReference>
<protein>
    <submittedName>
        <fullName evidence="1">Uncharacterized protein</fullName>
    </submittedName>
</protein>
<evidence type="ECO:0000313" key="1">
    <source>
        <dbReference type="EMBL" id="GAH67251.1"/>
    </source>
</evidence>
<sequence>GGRKGGIVSEAENIERVIRSLRKVPAKHLRIIELANQIPIKYGELDYAEVAERQPEINLAITEAKVYGTHTIQAVDALIRLQSRKED</sequence>
<dbReference type="AlphaFoldDB" id="X1HAN0"/>
<name>X1HAN0_9ZZZZ</name>
<comment type="caution">
    <text evidence="1">The sequence shown here is derived from an EMBL/GenBank/DDBJ whole genome shotgun (WGS) entry which is preliminary data.</text>
</comment>
<proteinExistence type="predicted"/>
<reference evidence="1" key="1">
    <citation type="journal article" date="2014" name="Front. Microbiol.">
        <title>High frequency of phylogenetically diverse reductive dehalogenase-homologous genes in deep subseafloor sedimentary metagenomes.</title>
        <authorList>
            <person name="Kawai M."/>
            <person name="Futagami T."/>
            <person name="Toyoda A."/>
            <person name="Takaki Y."/>
            <person name="Nishi S."/>
            <person name="Hori S."/>
            <person name="Arai W."/>
            <person name="Tsubouchi T."/>
            <person name="Morono Y."/>
            <person name="Uchiyama I."/>
            <person name="Ito T."/>
            <person name="Fujiyama A."/>
            <person name="Inagaki F."/>
            <person name="Takami H."/>
        </authorList>
    </citation>
    <scope>NUCLEOTIDE SEQUENCE</scope>
    <source>
        <strain evidence="1">Expedition CK06-06</strain>
    </source>
</reference>
<organism evidence="1">
    <name type="scientific">marine sediment metagenome</name>
    <dbReference type="NCBI Taxonomy" id="412755"/>
    <lineage>
        <taxon>unclassified sequences</taxon>
        <taxon>metagenomes</taxon>
        <taxon>ecological metagenomes</taxon>
    </lineage>
</organism>
<feature type="non-terminal residue" evidence="1">
    <location>
        <position position="1"/>
    </location>
</feature>
<gene>
    <name evidence="1" type="ORF">S03H2_54505</name>
</gene>